<name>A0A327NR32_9BACT</name>
<dbReference type="Proteomes" id="UP000249016">
    <property type="component" value="Unassembled WGS sequence"/>
</dbReference>
<evidence type="ECO:0000259" key="1">
    <source>
        <dbReference type="Pfam" id="PF19081"/>
    </source>
</evidence>
<dbReference type="AlphaFoldDB" id="A0A327NR32"/>
<keyword evidence="3" id="KW-1185">Reference proteome</keyword>
<reference evidence="2 3" key="1">
    <citation type="submission" date="2018-06" db="EMBL/GenBank/DDBJ databases">
        <title>Spirosoma sp. HMF3257 Genome sequencing and assembly.</title>
        <authorList>
            <person name="Kang H."/>
            <person name="Cha I."/>
            <person name="Kim H."/>
            <person name="Kang J."/>
            <person name="Joh K."/>
        </authorList>
    </citation>
    <scope>NUCLEOTIDE SEQUENCE [LARGE SCALE GENOMIC DNA]</scope>
    <source>
        <strain evidence="2 3">HMF3257</strain>
    </source>
</reference>
<evidence type="ECO:0000313" key="2">
    <source>
        <dbReference type="EMBL" id="RAI77113.1"/>
    </source>
</evidence>
<comment type="caution">
    <text evidence="2">The sequence shown here is derived from an EMBL/GenBank/DDBJ whole genome shotgun (WGS) entry which is preliminary data.</text>
</comment>
<feature type="domain" description="Ig-like" evidence="1">
    <location>
        <begin position="224"/>
        <end position="304"/>
    </location>
</feature>
<evidence type="ECO:0000313" key="3">
    <source>
        <dbReference type="Proteomes" id="UP000249016"/>
    </source>
</evidence>
<dbReference type="InterPro" id="IPR044023">
    <property type="entry name" value="Ig_7"/>
</dbReference>
<accession>A0A327NR32</accession>
<protein>
    <recommendedName>
        <fullName evidence="1">Ig-like domain-containing protein</fullName>
    </recommendedName>
</protein>
<dbReference type="EMBL" id="QLII01000001">
    <property type="protein sequence ID" value="RAI77113.1"/>
    <property type="molecule type" value="Genomic_DNA"/>
</dbReference>
<dbReference type="Pfam" id="PF19081">
    <property type="entry name" value="Ig_7"/>
    <property type="match status" value="1"/>
</dbReference>
<proteinExistence type="predicted"/>
<gene>
    <name evidence="2" type="ORF">HMF3257_28295</name>
</gene>
<sequence>MTGNQTLTINAQNPTWYTSNGTATGASAPIINTDNASPQTYKVAQNTNGCLSDQSTITVNIKPKPSPPTVSDPKVLCQFGPTAELTAGGQNLQWFASDDTPLTSPVKPNTDGIASLVFKVVQTVNGCASDKATLTQKINPASDKPTVTPGFYCVGYPAEPISARTPASTQGPKWYQGGSEIAPTTVPKTDQVATFTYQLTQTQADKQGCPSQPVNVVISILATPLAPSVNNLGLCNNRPATVTLDSRVSGQKLTWYETPTGGTGSQTTPKPDVSVVGPKTYYVTQTNEGNCESPRSPLIVTIYPIPAAPKGTVSGPVCQTSGQPQPIGAFASTPDAGGTLTWYWSDQLAGAPQPPLQRHRPAWVLHCRRCPDHQWLYQPLHHHHPNHQQSPQ</sequence>
<organism evidence="2 3">
    <name type="scientific">Spirosoma telluris</name>
    <dbReference type="NCBI Taxonomy" id="2183553"/>
    <lineage>
        <taxon>Bacteria</taxon>
        <taxon>Pseudomonadati</taxon>
        <taxon>Bacteroidota</taxon>
        <taxon>Cytophagia</taxon>
        <taxon>Cytophagales</taxon>
        <taxon>Cytophagaceae</taxon>
        <taxon>Spirosoma</taxon>
    </lineage>
</organism>